<reference evidence="1" key="1">
    <citation type="submission" date="2022-01" db="EMBL/GenBank/DDBJ databases">
        <authorList>
            <person name="King R."/>
        </authorList>
    </citation>
    <scope>NUCLEOTIDE SEQUENCE</scope>
</reference>
<gene>
    <name evidence="1" type="ORF">NEZAVI_LOCUS9500</name>
</gene>
<dbReference type="EMBL" id="OV725080">
    <property type="protein sequence ID" value="CAH1400208.1"/>
    <property type="molecule type" value="Genomic_DNA"/>
</dbReference>
<protein>
    <submittedName>
        <fullName evidence="1">Uncharacterized protein</fullName>
    </submittedName>
</protein>
<proteinExistence type="predicted"/>
<evidence type="ECO:0000313" key="2">
    <source>
        <dbReference type="Proteomes" id="UP001152798"/>
    </source>
</evidence>
<name>A0A9P0ML98_NEZVI</name>
<dbReference type="AlphaFoldDB" id="A0A9P0ML98"/>
<sequence length="110" mass="12251">MHGPFVIRFYEDLEHVQAILPTTFNGISLADSPHKAGVGCLVRRRTQGLSYMALEEIKVTTPRRPPSSTLYKIVYSTSFIAGSSLLMKEMAPGFCNRVSLALRPVRYCTS</sequence>
<organism evidence="1 2">
    <name type="scientific">Nezara viridula</name>
    <name type="common">Southern green stink bug</name>
    <name type="synonym">Cimex viridulus</name>
    <dbReference type="NCBI Taxonomy" id="85310"/>
    <lineage>
        <taxon>Eukaryota</taxon>
        <taxon>Metazoa</taxon>
        <taxon>Ecdysozoa</taxon>
        <taxon>Arthropoda</taxon>
        <taxon>Hexapoda</taxon>
        <taxon>Insecta</taxon>
        <taxon>Pterygota</taxon>
        <taxon>Neoptera</taxon>
        <taxon>Paraneoptera</taxon>
        <taxon>Hemiptera</taxon>
        <taxon>Heteroptera</taxon>
        <taxon>Panheteroptera</taxon>
        <taxon>Pentatomomorpha</taxon>
        <taxon>Pentatomoidea</taxon>
        <taxon>Pentatomidae</taxon>
        <taxon>Pentatominae</taxon>
        <taxon>Nezara</taxon>
    </lineage>
</organism>
<evidence type="ECO:0000313" key="1">
    <source>
        <dbReference type="EMBL" id="CAH1400208.1"/>
    </source>
</evidence>
<accession>A0A9P0ML98</accession>
<keyword evidence="2" id="KW-1185">Reference proteome</keyword>
<dbReference type="Proteomes" id="UP001152798">
    <property type="component" value="Chromosome 4"/>
</dbReference>